<evidence type="ECO:0000313" key="2">
    <source>
        <dbReference type="Proteomes" id="UP000254978"/>
    </source>
</evidence>
<accession>A0A378TLN3</accession>
<organism evidence="1 2">
    <name type="scientific">Mycolicibacterium tokaiense</name>
    <dbReference type="NCBI Taxonomy" id="39695"/>
    <lineage>
        <taxon>Bacteria</taxon>
        <taxon>Bacillati</taxon>
        <taxon>Actinomycetota</taxon>
        <taxon>Actinomycetes</taxon>
        <taxon>Mycobacteriales</taxon>
        <taxon>Mycobacteriaceae</taxon>
        <taxon>Mycolicibacterium</taxon>
    </lineage>
</organism>
<dbReference type="RefSeq" id="WP_115280549.1">
    <property type="nucleotide sequence ID" value="NZ_AP022600.1"/>
</dbReference>
<evidence type="ECO:0000313" key="1">
    <source>
        <dbReference type="EMBL" id="STZ61671.1"/>
    </source>
</evidence>
<dbReference type="InterPro" id="IPR042184">
    <property type="entry name" value="YqeY/Aim41_N"/>
</dbReference>
<keyword evidence="2" id="KW-1185">Reference proteome</keyword>
<sequence>MTRDADAVRAALRRDLLAAMKIRDTVHVAALRTAIAAIDNAESVDAEGVTATEVARRELSADEVHAVLAGHVHGYAVEVDGYDAVGQAGPAARLRRQAALLRRHLP</sequence>
<dbReference type="EMBL" id="UGQT01000001">
    <property type="protein sequence ID" value="STZ61671.1"/>
    <property type="molecule type" value="Genomic_DNA"/>
</dbReference>
<dbReference type="Proteomes" id="UP000254978">
    <property type="component" value="Unassembled WGS sequence"/>
</dbReference>
<protein>
    <submittedName>
        <fullName evidence="1">Response regulator receiver protein</fullName>
    </submittedName>
</protein>
<name>A0A378TLN3_9MYCO</name>
<gene>
    <name evidence="1" type="ORF">NCTC10821_05228</name>
</gene>
<proteinExistence type="predicted"/>
<dbReference type="OrthoDB" id="4762887at2"/>
<dbReference type="Gene3D" id="1.10.1510.10">
    <property type="entry name" value="Uncharacterised protein YqeY/AIM41 PF09424, N-terminal domain"/>
    <property type="match status" value="1"/>
</dbReference>
<reference evidence="1 2" key="1">
    <citation type="submission" date="2018-06" db="EMBL/GenBank/DDBJ databases">
        <authorList>
            <consortium name="Pathogen Informatics"/>
            <person name="Doyle S."/>
        </authorList>
    </citation>
    <scope>NUCLEOTIDE SEQUENCE [LARGE SCALE GENOMIC DNA]</scope>
    <source>
        <strain evidence="1 2">NCTC10821</strain>
    </source>
</reference>
<dbReference type="AlphaFoldDB" id="A0A378TLN3"/>